<accession>A0A0A3J302</accession>
<gene>
    <name evidence="2" type="ORF">CD30_06165</name>
</gene>
<dbReference type="Proteomes" id="UP000030595">
    <property type="component" value="Unassembled WGS sequence"/>
</dbReference>
<comment type="caution">
    <text evidence="2">The sequence shown here is derived from an EMBL/GenBank/DDBJ whole genome shotgun (WGS) entry which is preliminary data.</text>
</comment>
<evidence type="ECO:0000313" key="2">
    <source>
        <dbReference type="EMBL" id="KGR91399.1"/>
    </source>
</evidence>
<feature type="coiled-coil region" evidence="1">
    <location>
        <begin position="32"/>
        <end position="59"/>
    </location>
</feature>
<evidence type="ECO:0000256" key="1">
    <source>
        <dbReference type="SAM" id="Coils"/>
    </source>
</evidence>
<dbReference type="AlphaFoldDB" id="A0A0A3J302"/>
<dbReference type="EMBL" id="JPVQ01000007">
    <property type="protein sequence ID" value="KGR91399.1"/>
    <property type="molecule type" value="Genomic_DNA"/>
</dbReference>
<keyword evidence="3" id="KW-1185">Reference proteome</keyword>
<sequence length="64" mass="7577">MDYIILSLAFLLLLYGIIRNAVTRGIDNSRLIKELKNEMTDLKKQIKKVEETKEEEIHLFDKKI</sequence>
<evidence type="ECO:0000313" key="3">
    <source>
        <dbReference type="Proteomes" id="UP000030595"/>
    </source>
</evidence>
<organism evidence="2 3">
    <name type="scientific">Ureibacillus massiliensis 4400831 = CIP 108448 = CCUG 49529</name>
    <dbReference type="NCBI Taxonomy" id="1211035"/>
    <lineage>
        <taxon>Bacteria</taxon>
        <taxon>Bacillati</taxon>
        <taxon>Bacillota</taxon>
        <taxon>Bacilli</taxon>
        <taxon>Bacillales</taxon>
        <taxon>Caryophanaceae</taxon>
        <taxon>Ureibacillus</taxon>
    </lineage>
</organism>
<reference evidence="2 3" key="1">
    <citation type="submission" date="2014-02" db="EMBL/GenBank/DDBJ databases">
        <title>Draft genome sequence of Lysinibacillus massiliensis CCUG 49529.</title>
        <authorList>
            <person name="Zhang F."/>
            <person name="Wang G."/>
            <person name="Zhang L."/>
        </authorList>
    </citation>
    <scope>NUCLEOTIDE SEQUENCE [LARGE SCALE GENOMIC DNA]</scope>
    <source>
        <strain evidence="2 3">CCUG 49529</strain>
    </source>
</reference>
<name>A0A0A3J302_9BACL</name>
<proteinExistence type="predicted"/>
<protein>
    <submittedName>
        <fullName evidence="2">Uncharacterized protein</fullName>
    </submittedName>
</protein>
<keyword evidence="1" id="KW-0175">Coiled coil</keyword>
<dbReference type="RefSeq" id="WP_036173853.1">
    <property type="nucleotide sequence ID" value="NZ_AVCZ01000007.1"/>
</dbReference>